<reference evidence="1 2" key="1">
    <citation type="submission" date="2018-11" db="EMBL/GenBank/DDBJ databases">
        <title>Parancylomarina longa gen. nov., sp. nov., isolated from sediments of southern Okinawa.</title>
        <authorList>
            <person name="Fu T."/>
        </authorList>
    </citation>
    <scope>NUCLEOTIDE SEQUENCE [LARGE SCALE GENOMIC DNA]</scope>
    <source>
        <strain evidence="1 2">T3-2 S1-C</strain>
    </source>
</reference>
<proteinExistence type="predicted"/>
<keyword evidence="2" id="KW-1185">Reference proteome</keyword>
<comment type="caution">
    <text evidence="1">The sequence shown here is derived from an EMBL/GenBank/DDBJ whole genome shotgun (WGS) entry which is preliminary data.</text>
</comment>
<dbReference type="Proteomes" id="UP000282985">
    <property type="component" value="Unassembled WGS sequence"/>
</dbReference>
<organism evidence="1 2">
    <name type="scientific">Ancylomarina longa</name>
    <dbReference type="NCBI Taxonomy" id="2487017"/>
    <lineage>
        <taxon>Bacteria</taxon>
        <taxon>Pseudomonadati</taxon>
        <taxon>Bacteroidota</taxon>
        <taxon>Bacteroidia</taxon>
        <taxon>Marinilabiliales</taxon>
        <taxon>Marinifilaceae</taxon>
        <taxon>Ancylomarina</taxon>
    </lineage>
</organism>
<protein>
    <submittedName>
        <fullName evidence="1">Uncharacterized protein</fullName>
    </submittedName>
</protein>
<accession>A0A434AVV2</accession>
<sequence length="269" mass="31390">MNNLFLCSWNILYLHVKFVKCKTNLMFEPIYLSHLRNNEFIQFVKNFLSVLNENELETLKLKPEYDELQALFATMVALYMPKQSSQFTKTLQEDDNRRDKAFVGIQSMINAYAYHYDAGKKEAADILLNSLKKYGSQITKQNYQGETATITAIIQEWKREIVLVDALSKLLLTDWVNELETSNMQFDAHYLERIKEDAASPEIKIVDLRKKITQVYRNLSSRIYAFSIISEVPTYSDIIKRSNSLIEKYNFVVDARTTRDAEQVSTTEE</sequence>
<dbReference type="Pfam" id="PF19775">
    <property type="entry name" value="DUF6261"/>
    <property type="match status" value="1"/>
</dbReference>
<dbReference type="InterPro" id="IPR046228">
    <property type="entry name" value="DUF6261"/>
</dbReference>
<evidence type="ECO:0000313" key="1">
    <source>
        <dbReference type="EMBL" id="RUT78628.1"/>
    </source>
</evidence>
<gene>
    <name evidence="1" type="ORF">DLK05_07255</name>
</gene>
<evidence type="ECO:0000313" key="2">
    <source>
        <dbReference type="Proteomes" id="UP000282985"/>
    </source>
</evidence>
<dbReference type="AlphaFoldDB" id="A0A434AVV2"/>
<name>A0A434AVV2_9BACT</name>
<dbReference type="EMBL" id="RJJX01000007">
    <property type="protein sequence ID" value="RUT78628.1"/>
    <property type="molecule type" value="Genomic_DNA"/>
</dbReference>